<dbReference type="Gene3D" id="3.40.50.1820">
    <property type="entry name" value="alpha/beta hydrolase"/>
    <property type="match status" value="1"/>
</dbReference>
<name>A0A1G6BJY5_9HYPH</name>
<dbReference type="PROSITE" id="PS00122">
    <property type="entry name" value="CARBOXYLESTERASE_B_1"/>
    <property type="match status" value="1"/>
</dbReference>
<evidence type="ECO:0000259" key="2">
    <source>
        <dbReference type="Pfam" id="PF20434"/>
    </source>
</evidence>
<keyword evidence="4" id="KW-1185">Reference proteome</keyword>
<dbReference type="InterPro" id="IPR049492">
    <property type="entry name" value="BD-FAE-like_dom"/>
</dbReference>
<dbReference type="SUPFAM" id="SSF53474">
    <property type="entry name" value="alpha/beta-Hydrolases"/>
    <property type="match status" value="1"/>
</dbReference>
<dbReference type="GO" id="GO:0016787">
    <property type="term" value="F:hydrolase activity"/>
    <property type="evidence" value="ECO:0007669"/>
    <property type="project" value="UniProtKB-KW"/>
</dbReference>
<dbReference type="PANTHER" id="PTHR48081">
    <property type="entry name" value="AB HYDROLASE SUPERFAMILY PROTEIN C4A8.06C"/>
    <property type="match status" value="1"/>
</dbReference>
<evidence type="ECO:0000313" key="3">
    <source>
        <dbReference type="EMBL" id="SDB20903.1"/>
    </source>
</evidence>
<protein>
    <submittedName>
        <fullName evidence="3">Acetyl esterase/lipase</fullName>
    </submittedName>
</protein>
<evidence type="ECO:0000256" key="1">
    <source>
        <dbReference type="ARBA" id="ARBA00022801"/>
    </source>
</evidence>
<proteinExistence type="predicted"/>
<dbReference type="InterPro" id="IPR029058">
    <property type="entry name" value="AB_hydrolase_fold"/>
</dbReference>
<reference evidence="3 4" key="1">
    <citation type="submission" date="2016-10" db="EMBL/GenBank/DDBJ databases">
        <authorList>
            <person name="de Groot N.N."/>
        </authorList>
    </citation>
    <scope>NUCLEOTIDE SEQUENCE [LARGE SCALE GENOMIC DNA]</scope>
    <source>
        <strain evidence="3 4">ATCC 35022</strain>
    </source>
</reference>
<dbReference type="AlphaFoldDB" id="A0A1G6BJY5"/>
<organism evidence="3 4">
    <name type="scientific">Bauldia litoralis</name>
    <dbReference type="NCBI Taxonomy" id="665467"/>
    <lineage>
        <taxon>Bacteria</taxon>
        <taxon>Pseudomonadati</taxon>
        <taxon>Pseudomonadota</taxon>
        <taxon>Alphaproteobacteria</taxon>
        <taxon>Hyphomicrobiales</taxon>
        <taxon>Kaistiaceae</taxon>
        <taxon>Bauldia</taxon>
    </lineage>
</organism>
<dbReference type="InterPro" id="IPR019826">
    <property type="entry name" value="Carboxylesterase_B_AS"/>
</dbReference>
<gene>
    <name evidence="3" type="ORF">SAMN02982931_01540</name>
</gene>
<accession>A0A1G6BJY5</accession>
<sequence>MSLSAATLSHARDPVSRARGKAIGRSIPYASGARRSLDVHAPANSRNAPVVLFFYGGSWQHGARETYRFVASALAAKGFVAIVADYRVYPEVGYPGFLEDAALATRWTRDHAAEFGGDPRRLFVMGHSAGAYIAAMLALDARWLASVDLHPNETFAGLIGIAGPYDFLPLRDKTLETIFGGANRPETQPIVHVSAGAPPTFLATGTRDRIVDPANSDRLAPRLEAVGSPATVRRYRGHGHMTIIGALAFPLRLFMPLVGDIADFIEGRAAGSQLRIAPAETAP</sequence>
<dbReference type="STRING" id="665467.SAMN02982931_01540"/>
<keyword evidence="1" id="KW-0378">Hydrolase</keyword>
<dbReference type="PANTHER" id="PTHR48081:SF9">
    <property type="entry name" value="CARBOXYLESTERASE"/>
    <property type="match status" value="1"/>
</dbReference>
<dbReference type="EMBL" id="FMXQ01000003">
    <property type="protein sequence ID" value="SDB20903.1"/>
    <property type="molecule type" value="Genomic_DNA"/>
</dbReference>
<dbReference type="InterPro" id="IPR050300">
    <property type="entry name" value="GDXG_lipolytic_enzyme"/>
</dbReference>
<dbReference type="Proteomes" id="UP000199071">
    <property type="component" value="Unassembled WGS sequence"/>
</dbReference>
<evidence type="ECO:0000313" key="4">
    <source>
        <dbReference type="Proteomes" id="UP000199071"/>
    </source>
</evidence>
<dbReference type="RefSeq" id="WP_175478337.1">
    <property type="nucleotide sequence ID" value="NZ_FMXQ01000003.1"/>
</dbReference>
<dbReference type="Pfam" id="PF20434">
    <property type="entry name" value="BD-FAE"/>
    <property type="match status" value="1"/>
</dbReference>
<feature type="domain" description="BD-FAE-like" evidence="2">
    <location>
        <begin position="37"/>
        <end position="222"/>
    </location>
</feature>